<evidence type="ECO:0000256" key="6">
    <source>
        <dbReference type="SAM" id="Phobius"/>
    </source>
</evidence>
<keyword evidence="2 6" id="KW-0812">Transmembrane</keyword>
<dbReference type="InterPro" id="IPR002033">
    <property type="entry name" value="TatC"/>
</dbReference>
<accession>A0A075H819</accession>
<feature type="transmembrane region" description="Helical" evidence="6">
    <location>
        <begin position="174"/>
        <end position="192"/>
    </location>
</feature>
<name>A0A075H819_9EURY</name>
<reference evidence="7" key="1">
    <citation type="journal article" date="2014" name="Genome Biol. Evol.">
        <title>Pangenome evidence for extensive interdomain horizontal transfer affecting lineage core and shell genes in uncultured planktonic thaumarchaeota and euryarchaeota.</title>
        <authorList>
            <person name="Deschamps P."/>
            <person name="Zivanovic Y."/>
            <person name="Moreira D."/>
            <person name="Rodriguez-Valera F."/>
            <person name="Lopez-Garcia P."/>
        </authorList>
    </citation>
    <scope>NUCLEOTIDE SEQUENCE</scope>
</reference>
<evidence type="ECO:0000256" key="1">
    <source>
        <dbReference type="ARBA" id="ARBA00004141"/>
    </source>
</evidence>
<evidence type="ECO:0000256" key="5">
    <source>
        <dbReference type="SAM" id="MobiDB-lite"/>
    </source>
</evidence>
<proteinExistence type="predicted"/>
<evidence type="ECO:0000256" key="2">
    <source>
        <dbReference type="ARBA" id="ARBA00022692"/>
    </source>
</evidence>
<dbReference type="Pfam" id="PF00902">
    <property type="entry name" value="TatC"/>
    <property type="match status" value="1"/>
</dbReference>
<protein>
    <submittedName>
        <fullName evidence="7">Uncharacterized protein</fullName>
    </submittedName>
</protein>
<dbReference type="GO" id="GO:0016020">
    <property type="term" value="C:membrane"/>
    <property type="evidence" value="ECO:0007669"/>
    <property type="project" value="UniProtKB-SubCell"/>
</dbReference>
<feature type="region of interest" description="Disordered" evidence="5">
    <location>
        <begin position="326"/>
        <end position="355"/>
    </location>
</feature>
<keyword evidence="3 6" id="KW-1133">Transmembrane helix</keyword>
<feature type="compositionally biased region" description="Polar residues" evidence="5">
    <location>
        <begin position="343"/>
        <end position="355"/>
    </location>
</feature>
<keyword evidence="4 6" id="KW-0472">Membrane</keyword>
<dbReference type="AlphaFoldDB" id="A0A075H819"/>
<feature type="transmembrane region" description="Helical" evidence="6">
    <location>
        <begin position="138"/>
        <end position="162"/>
    </location>
</feature>
<feature type="transmembrane region" description="Helical" evidence="6">
    <location>
        <begin position="91"/>
        <end position="118"/>
    </location>
</feature>
<sequence>MHGIARTSTVLMLIAMLAWSYGSDSLMRLWLDSLPLGAASMNLSLYSPFDWLEIRWSMAILLSILTVMPFLSLRLQRFARPGLLPSERSWLALIMALSTVFVPVIVILCWTYLLPLLVEAAQAADTLGEVGSRYDAGALFRLSLGLTWVLVCTMLATVTLSMARLLGLVERGEIRFRARLLVVFGGLLVMTLPSEYEGLRLLIAVTAMLSADRLSATLPNATLGRRSFVVRDIATADSPVSRLALLDCGCEGACPRFPDDVVPDGVASPACSALCLNPSEQASVAELVLHHGITRLVIGGCDSSPIPAKLRSTLDSLGCESSGLEWLDDPRSSDESWREESICYSTSQTTGSALD</sequence>
<evidence type="ECO:0000256" key="4">
    <source>
        <dbReference type="ARBA" id="ARBA00023136"/>
    </source>
</evidence>
<evidence type="ECO:0000313" key="7">
    <source>
        <dbReference type="EMBL" id="AIF12676.1"/>
    </source>
</evidence>
<organism evidence="7">
    <name type="scientific">uncultured marine group II/III euryarchaeote KM3_57_A03</name>
    <dbReference type="NCBI Taxonomy" id="1456462"/>
    <lineage>
        <taxon>Archaea</taxon>
        <taxon>Methanobacteriati</taxon>
        <taxon>Methanobacteriota</taxon>
        <taxon>environmental samples</taxon>
    </lineage>
</organism>
<feature type="transmembrane region" description="Helical" evidence="6">
    <location>
        <begin position="54"/>
        <end position="71"/>
    </location>
</feature>
<comment type="subcellular location">
    <subcellularLocation>
        <location evidence="1">Membrane</location>
        <topology evidence="1">Multi-pass membrane protein</topology>
    </subcellularLocation>
</comment>
<feature type="compositionally biased region" description="Basic and acidic residues" evidence="5">
    <location>
        <begin position="328"/>
        <end position="341"/>
    </location>
</feature>
<evidence type="ECO:0000256" key="3">
    <source>
        <dbReference type="ARBA" id="ARBA00022989"/>
    </source>
</evidence>
<dbReference type="EMBL" id="KF900951">
    <property type="protein sequence ID" value="AIF12676.1"/>
    <property type="molecule type" value="Genomic_DNA"/>
</dbReference>